<sequence>MCASSLLPTPFLVSDSSSPHASVMPPLVRRTPSFTFDLGGVRRHPLASSSRHRPLAQWARGAAQPQPPPQTPTVEYMVARQSHQPTGQRPHAATTPAEGVEAPGGGCRRMRILLGKRLVGGIGPAAPAAAAEGSVGHPRPHRREWPADRPGQRRRGSDRRRVASPATATRPILCAHPFGELVQANRTRPVDGSIRGSKRARRKRARRHHPVDGRQGHSKARLLPPPPPPAPGAGATTNGRRRRRRRTERALPLHVDGHPQVSDPVVGGPARVGRLPTPRSAAAGLGRPRRQHGREVRRRRRPHVPHAEGGRHGPRRYRHADHDPPGRGAPHPPPRRVHHRSAIPAAAEHSDDVAFHLLPTRPKRLVVLLSGLRRPPVVPFTDAAR</sequence>
<name>A0A1X6P9I6_PORUM</name>
<feature type="compositionally biased region" description="Basic residues" evidence="1">
    <location>
        <begin position="44"/>
        <end position="54"/>
    </location>
</feature>
<reference evidence="2 3" key="1">
    <citation type="submission" date="2017-03" db="EMBL/GenBank/DDBJ databases">
        <title>WGS assembly of Porphyra umbilicalis.</title>
        <authorList>
            <person name="Brawley S.H."/>
            <person name="Blouin N.A."/>
            <person name="Ficko-Blean E."/>
            <person name="Wheeler G.L."/>
            <person name="Lohr M."/>
            <person name="Goodson H.V."/>
            <person name="Jenkins J.W."/>
            <person name="Blaby-Haas C.E."/>
            <person name="Helliwell K.E."/>
            <person name="Chan C."/>
            <person name="Marriage T."/>
            <person name="Bhattacharya D."/>
            <person name="Klein A.S."/>
            <person name="Badis Y."/>
            <person name="Brodie J."/>
            <person name="Cao Y."/>
            <person name="Collen J."/>
            <person name="Dittami S.M."/>
            <person name="Gachon C.M."/>
            <person name="Green B.R."/>
            <person name="Karpowicz S."/>
            <person name="Kim J.W."/>
            <person name="Kudahl U."/>
            <person name="Lin S."/>
            <person name="Michel G."/>
            <person name="Mittag M."/>
            <person name="Olson B.J."/>
            <person name="Pangilinan J."/>
            <person name="Peng Y."/>
            <person name="Qiu H."/>
            <person name="Shu S."/>
            <person name="Singer J.T."/>
            <person name="Smith A.G."/>
            <person name="Sprecher B.N."/>
            <person name="Wagner V."/>
            <person name="Wang W."/>
            <person name="Wang Z.-Y."/>
            <person name="Yan J."/>
            <person name="Yarish C."/>
            <person name="Zoeuner-Riek S."/>
            <person name="Zhuang Y."/>
            <person name="Zou Y."/>
            <person name="Lindquist E.A."/>
            <person name="Grimwood J."/>
            <person name="Barry K."/>
            <person name="Rokhsar D.S."/>
            <person name="Schmutz J."/>
            <person name="Stiller J.W."/>
            <person name="Grossman A.R."/>
            <person name="Prochnik S.E."/>
        </authorList>
    </citation>
    <scope>NUCLEOTIDE SEQUENCE [LARGE SCALE GENOMIC DNA]</scope>
    <source>
        <strain evidence="2">4086291</strain>
    </source>
</reference>
<dbReference type="Proteomes" id="UP000218209">
    <property type="component" value="Unassembled WGS sequence"/>
</dbReference>
<feature type="compositionally biased region" description="Basic and acidic residues" evidence="1">
    <location>
        <begin position="248"/>
        <end position="257"/>
    </location>
</feature>
<accession>A0A1X6P9I6</accession>
<feature type="compositionally biased region" description="Basic residues" evidence="1">
    <location>
        <begin position="196"/>
        <end position="209"/>
    </location>
</feature>
<feature type="region of interest" description="Disordered" evidence="1">
    <location>
        <begin position="1"/>
        <end position="24"/>
    </location>
</feature>
<evidence type="ECO:0000256" key="1">
    <source>
        <dbReference type="SAM" id="MobiDB-lite"/>
    </source>
</evidence>
<organism evidence="2 3">
    <name type="scientific">Porphyra umbilicalis</name>
    <name type="common">Purple laver</name>
    <name type="synonym">Red alga</name>
    <dbReference type="NCBI Taxonomy" id="2786"/>
    <lineage>
        <taxon>Eukaryota</taxon>
        <taxon>Rhodophyta</taxon>
        <taxon>Bangiophyceae</taxon>
        <taxon>Bangiales</taxon>
        <taxon>Bangiaceae</taxon>
        <taxon>Porphyra</taxon>
    </lineage>
</organism>
<keyword evidence="3" id="KW-1185">Reference proteome</keyword>
<feature type="compositionally biased region" description="Basic residues" evidence="1">
    <location>
        <begin position="287"/>
        <end position="304"/>
    </location>
</feature>
<feature type="region of interest" description="Disordered" evidence="1">
    <location>
        <begin position="184"/>
        <end position="337"/>
    </location>
</feature>
<feature type="region of interest" description="Disordered" evidence="1">
    <location>
        <begin position="126"/>
        <end position="171"/>
    </location>
</feature>
<protein>
    <submittedName>
        <fullName evidence="2">Uncharacterized protein</fullName>
    </submittedName>
</protein>
<evidence type="ECO:0000313" key="3">
    <source>
        <dbReference type="Proteomes" id="UP000218209"/>
    </source>
</evidence>
<gene>
    <name evidence="2" type="ORF">BU14_0148s0006</name>
</gene>
<dbReference type="EMBL" id="KV918838">
    <property type="protein sequence ID" value="OSX77430.1"/>
    <property type="molecule type" value="Genomic_DNA"/>
</dbReference>
<feature type="region of interest" description="Disordered" evidence="1">
    <location>
        <begin position="44"/>
        <end position="106"/>
    </location>
</feature>
<proteinExistence type="predicted"/>
<evidence type="ECO:0000313" key="2">
    <source>
        <dbReference type="EMBL" id="OSX77430.1"/>
    </source>
</evidence>
<dbReference type="AlphaFoldDB" id="A0A1X6P9I6"/>